<dbReference type="SMART" id="SM00451">
    <property type="entry name" value="ZnF_U1"/>
    <property type="match status" value="1"/>
</dbReference>
<protein>
    <recommendedName>
        <fullName evidence="6">U1-type domain-containing protein</fullName>
    </recommendedName>
</protein>
<dbReference type="SUPFAM" id="SSF57667">
    <property type="entry name" value="beta-beta-alpha zinc fingers"/>
    <property type="match status" value="1"/>
</dbReference>
<dbReference type="GO" id="GO:0000398">
    <property type="term" value="P:mRNA splicing, via spliceosome"/>
    <property type="evidence" value="ECO:0007669"/>
    <property type="project" value="InterPro"/>
</dbReference>
<evidence type="ECO:0000256" key="5">
    <source>
        <dbReference type="SAM" id="MobiDB-lite"/>
    </source>
</evidence>
<evidence type="ECO:0000256" key="4">
    <source>
        <dbReference type="SAM" id="Coils"/>
    </source>
</evidence>
<gene>
    <name evidence="7" type="ORF">EJ06DRAFT_537454</name>
</gene>
<reference evidence="7" key="1">
    <citation type="journal article" date="2020" name="Stud. Mycol.">
        <title>101 Dothideomycetes genomes: a test case for predicting lifestyles and emergence of pathogens.</title>
        <authorList>
            <person name="Haridas S."/>
            <person name="Albert R."/>
            <person name="Binder M."/>
            <person name="Bloem J."/>
            <person name="Labutti K."/>
            <person name="Salamov A."/>
            <person name="Andreopoulos B."/>
            <person name="Baker S."/>
            <person name="Barry K."/>
            <person name="Bills G."/>
            <person name="Bluhm B."/>
            <person name="Cannon C."/>
            <person name="Castanera R."/>
            <person name="Culley D."/>
            <person name="Daum C."/>
            <person name="Ezra D."/>
            <person name="Gonzalez J."/>
            <person name="Henrissat B."/>
            <person name="Kuo A."/>
            <person name="Liang C."/>
            <person name="Lipzen A."/>
            <person name="Lutzoni F."/>
            <person name="Magnuson J."/>
            <person name="Mondo S."/>
            <person name="Nolan M."/>
            <person name="Ohm R."/>
            <person name="Pangilinan J."/>
            <person name="Park H.-J."/>
            <person name="Ramirez L."/>
            <person name="Alfaro M."/>
            <person name="Sun H."/>
            <person name="Tritt A."/>
            <person name="Yoshinaga Y."/>
            <person name="Zwiers L.-H."/>
            <person name="Turgeon B."/>
            <person name="Goodwin S."/>
            <person name="Spatafora J."/>
            <person name="Crous P."/>
            <person name="Grigoriev I."/>
        </authorList>
    </citation>
    <scope>NUCLEOTIDE SEQUENCE</scope>
    <source>
        <strain evidence="7">CBS 262.69</strain>
    </source>
</reference>
<accession>A0A6G1HZU8</accession>
<dbReference type="Proteomes" id="UP000799640">
    <property type="component" value="Unassembled WGS sequence"/>
</dbReference>
<dbReference type="PANTHER" id="PTHR13173">
    <property type="entry name" value="WW DOMAIN BINDING PROTEIN 4"/>
    <property type="match status" value="1"/>
</dbReference>
<evidence type="ECO:0000256" key="3">
    <source>
        <dbReference type="ARBA" id="ARBA00022833"/>
    </source>
</evidence>
<dbReference type="InterPro" id="IPR036236">
    <property type="entry name" value="Znf_C2H2_sf"/>
</dbReference>
<feature type="compositionally biased region" description="Basic residues" evidence="5">
    <location>
        <begin position="276"/>
        <end position="287"/>
    </location>
</feature>
<keyword evidence="8" id="KW-1185">Reference proteome</keyword>
<dbReference type="Gene3D" id="3.30.160.60">
    <property type="entry name" value="Classic Zinc Finger"/>
    <property type="match status" value="1"/>
</dbReference>
<evidence type="ECO:0000313" key="7">
    <source>
        <dbReference type="EMBL" id="KAF2401396.1"/>
    </source>
</evidence>
<feature type="domain" description="U1-type" evidence="6">
    <location>
        <begin position="8"/>
        <end position="43"/>
    </location>
</feature>
<proteinExistence type="predicted"/>
<name>A0A6G1HZU8_9PEZI</name>
<dbReference type="GO" id="GO:0008270">
    <property type="term" value="F:zinc ion binding"/>
    <property type="evidence" value="ECO:0007669"/>
    <property type="project" value="UniProtKB-KW"/>
</dbReference>
<dbReference type="GO" id="GO:0071011">
    <property type="term" value="C:precatalytic spliceosome"/>
    <property type="evidence" value="ECO:0007669"/>
    <property type="project" value="TreeGrafter"/>
</dbReference>
<keyword evidence="3" id="KW-0862">Zinc</keyword>
<keyword evidence="2" id="KW-0863">Zinc-finger</keyword>
<feature type="compositionally biased region" description="Low complexity" evidence="5">
    <location>
        <begin position="79"/>
        <end position="93"/>
    </location>
</feature>
<dbReference type="OrthoDB" id="191651at2759"/>
<dbReference type="GO" id="GO:0003723">
    <property type="term" value="F:RNA binding"/>
    <property type="evidence" value="ECO:0007669"/>
    <property type="project" value="TreeGrafter"/>
</dbReference>
<dbReference type="InterPro" id="IPR003604">
    <property type="entry name" value="Matrin/U1-like-C_Znf_C2H2"/>
</dbReference>
<feature type="region of interest" description="Disordered" evidence="5">
    <location>
        <begin position="140"/>
        <end position="186"/>
    </location>
</feature>
<dbReference type="PANTHER" id="PTHR13173:SF10">
    <property type="entry name" value="WW DOMAIN-BINDING PROTEIN 4"/>
    <property type="match status" value="1"/>
</dbReference>
<dbReference type="AlphaFoldDB" id="A0A6G1HZU8"/>
<evidence type="ECO:0000256" key="2">
    <source>
        <dbReference type="ARBA" id="ARBA00022771"/>
    </source>
</evidence>
<evidence type="ECO:0000313" key="8">
    <source>
        <dbReference type="Proteomes" id="UP000799640"/>
    </source>
</evidence>
<dbReference type="EMBL" id="ML996693">
    <property type="protein sequence ID" value="KAF2401396.1"/>
    <property type="molecule type" value="Genomic_DNA"/>
</dbReference>
<keyword evidence="4" id="KW-0175">Coiled coil</keyword>
<dbReference type="Pfam" id="PF06220">
    <property type="entry name" value="zf-U1"/>
    <property type="match status" value="1"/>
</dbReference>
<organism evidence="7 8">
    <name type="scientific">Trichodelitschia bisporula</name>
    <dbReference type="NCBI Taxonomy" id="703511"/>
    <lineage>
        <taxon>Eukaryota</taxon>
        <taxon>Fungi</taxon>
        <taxon>Dikarya</taxon>
        <taxon>Ascomycota</taxon>
        <taxon>Pezizomycotina</taxon>
        <taxon>Dothideomycetes</taxon>
        <taxon>Dothideomycetes incertae sedis</taxon>
        <taxon>Phaeotrichales</taxon>
        <taxon>Phaeotrichaceae</taxon>
        <taxon>Trichodelitschia</taxon>
    </lineage>
</organism>
<evidence type="ECO:0000259" key="6">
    <source>
        <dbReference type="SMART" id="SM00451"/>
    </source>
</evidence>
<feature type="region of interest" description="Disordered" evidence="5">
    <location>
        <begin position="219"/>
        <end position="287"/>
    </location>
</feature>
<sequence>MSEYWKSTPKYWCKFCKVFVKDIKFEKAQHEATPRHQGNIQRSIRTLHKENDQAEREKQRAKQEVARLNGVVSGLAATPKPVQQPSSSKSAPPRQATAEERKAQIKQLAALGVEVPEEFKRDTAMPGKWQTVSVTPIAGSSKDPGVMNPDAVAVGVRRKKAPDEEEEEIRPKKKTWGSTLKSYPGAKDEDDLEALLSAPIATKVELEVKVEPVAVSFKQEGSDSSTFIKKEEPDGSEPILDAAPASSTVETDQPIKAEVEAPVKKEAETPGAGIVFKKRKPKPVRQT</sequence>
<feature type="region of interest" description="Disordered" evidence="5">
    <location>
        <begin position="76"/>
        <end position="102"/>
    </location>
</feature>
<feature type="coiled-coil region" evidence="4">
    <location>
        <begin position="37"/>
        <end position="71"/>
    </location>
</feature>
<dbReference type="InterPro" id="IPR040023">
    <property type="entry name" value="WBP4"/>
</dbReference>
<dbReference type="InterPro" id="IPR013085">
    <property type="entry name" value="U1-CZ_Znf_C2H2"/>
</dbReference>
<keyword evidence="1" id="KW-0479">Metal-binding</keyword>
<feature type="compositionally biased region" description="Basic and acidic residues" evidence="5">
    <location>
        <begin position="253"/>
        <end position="268"/>
    </location>
</feature>
<evidence type="ECO:0000256" key="1">
    <source>
        <dbReference type="ARBA" id="ARBA00022723"/>
    </source>
</evidence>